<organism evidence="1">
    <name type="scientific">marine sediment metagenome</name>
    <dbReference type="NCBI Taxonomy" id="412755"/>
    <lineage>
        <taxon>unclassified sequences</taxon>
        <taxon>metagenomes</taxon>
        <taxon>ecological metagenomes</taxon>
    </lineage>
</organism>
<dbReference type="EMBL" id="LAZR01034871">
    <property type="protein sequence ID" value="KKL29075.1"/>
    <property type="molecule type" value="Genomic_DNA"/>
</dbReference>
<protein>
    <submittedName>
        <fullName evidence="1">Uncharacterized protein</fullName>
    </submittedName>
</protein>
<proteinExistence type="predicted"/>
<gene>
    <name evidence="1" type="ORF">LCGC14_2368730</name>
</gene>
<evidence type="ECO:0000313" key="1">
    <source>
        <dbReference type="EMBL" id="KKL29075.1"/>
    </source>
</evidence>
<dbReference type="AlphaFoldDB" id="A0A0F9C4J9"/>
<accession>A0A0F9C4J9</accession>
<name>A0A0F9C4J9_9ZZZZ</name>
<sequence>MVNALIKTLQAKRDKHHNYIFVTINDLIKDKKKKQKFFKHLGEYVEAEIKLEGFCNE</sequence>
<comment type="caution">
    <text evidence="1">The sequence shown here is derived from an EMBL/GenBank/DDBJ whole genome shotgun (WGS) entry which is preliminary data.</text>
</comment>
<reference evidence="1" key="1">
    <citation type="journal article" date="2015" name="Nature">
        <title>Complex archaea that bridge the gap between prokaryotes and eukaryotes.</title>
        <authorList>
            <person name="Spang A."/>
            <person name="Saw J.H."/>
            <person name="Jorgensen S.L."/>
            <person name="Zaremba-Niedzwiedzka K."/>
            <person name="Martijn J."/>
            <person name="Lind A.E."/>
            <person name="van Eijk R."/>
            <person name="Schleper C."/>
            <person name="Guy L."/>
            <person name="Ettema T.J."/>
        </authorList>
    </citation>
    <scope>NUCLEOTIDE SEQUENCE</scope>
</reference>